<organism evidence="1 2">
    <name type="scientific">Dermacentor silvarum</name>
    <name type="common">Tick</name>
    <dbReference type="NCBI Taxonomy" id="543639"/>
    <lineage>
        <taxon>Eukaryota</taxon>
        <taxon>Metazoa</taxon>
        <taxon>Ecdysozoa</taxon>
        <taxon>Arthropoda</taxon>
        <taxon>Chelicerata</taxon>
        <taxon>Arachnida</taxon>
        <taxon>Acari</taxon>
        <taxon>Parasitiformes</taxon>
        <taxon>Ixodida</taxon>
        <taxon>Ixodoidea</taxon>
        <taxon>Ixodidae</taxon>
        <taxon>Rhipicephalinae</taxon>
        <taxon>Dermacentor</taxon>
    </lineage>
</organism>
<proteinExistence type="predicted"/>
<dbReference type="Proteomes" id="UP000821865">
    <property type="component" value="Chromosome 11"/>
</dbReference>
<evidence type="ECO:0000313" key="2">
    <source>
        <dbReference type="Proteomes" id="UP000821865"/>
    </source>
</evidence>
<sequence>MVDRSRIREFTVFDWDLCRNIPSTRADLPNNLEEWCDGIRKDTTNATKKVKLDLNVEKIGSILGHLLEPTETLFRRWKEQKHNRTLQKNISTLNKEIEKHCNTLCEQQWNELCESVNGKIRNGKSWKLLKHLLDEHKH</sequence>
<name>A0ACB8DID5_DERSI</name>
<comment type="caution">
    <text evidence="1">The sequence shown here is derived from an EMBL/GenBank/DDBJ whole genome shotgun (WGS) entry which is preliminary data.</text>
</comment>
<reference evidence="1" key="1">
    <citation type="submission" date="2020-05" db="EMBL/GenBank/DDBJ databases">
        <title>Large-scale comparative analyses of tick genomes elucidate their genetic diversity and vector capacities.</title>
        <authorList>
            <person name="Jia N."/>
            <person name="Wang J."/>
            <person name="Shi W."/>
            <person name="Du L."/>
            <person name="Sun Y."/>
            <person name="Zhan W."/>
            <person name="Jiang J."/>
            <person name="Wang Q."/>
            <person name="Zhang B."/>
            <person name="Ji P."/>
            <person name="Sakyi L.B."/>
            <person name="Cui X."/>
            <person name="Yuan T."/>
            <person name="Jiang B."/>
            <person name="Yang W."/>
            <person name="Lam T.T.-Y."/>
            <person name="Chang Q."/>
            <person name="Ding S."/>
            <person name="Wang X."/>
            <person name="Zhu J."/>
            <person name="Ruan X."/>
            <person name="Zhao L."/>
            <person name="Wei J."/>
            <person name="Que T."/>
            <person name="Du C."/>
            <person name="Cheng J."/>
            <person name="Dai P."/>
            <person name="Han X."/>
            <person name="Huang E."/>
            <person name="Gao Y."/>
            <person name="Liu J."/>
            <person name="Shao H."/>
            <person name="Ye R."/>
            <person name="Li L."/>
            <person name="Wei W."/>
            <person name="Wang X."/>
            <person name="Wang C."/>
            <person name="Yang T."/>
            <person name="Huo Q."/>
            <person name="Li W."/>
            <person name="Guo W."/>
            <person name="Chen H."/>
            <person name="Zhou L."/>
            <person name="Ni X."/>
            <person name="Tian J."/>
            <person name="Zhou Y."/>
            <person name="Sheng Y."/>
            <person name="Liu T."/>
            <person name="Pan Y."/>
            <person name="Xia L."/>
            <person name="Li J."/>
            <person name="Zhao F."/>
            <person name="Cao W."/>
        </authorList>
    </citation>
    <scope>NUCLEOTIDE SEQUENCE</scope>
    <source>
        <strain evidence="1">Dsil-2018</strain>
    </source>
</reference>
<keyword evidence="2" id="KW-1185">Reference proteome</keyword>
<accession>A0ACB8DID5</accession>
<dbReference type="EMBL" id="CM023480">
    <property type="protein sequence ID" value="KAH7970202.1"/>
    <property type="molecule type" value="Genomic_DNA"/>
</dbReference>
<protein>
    <submittedName>
        <fullName evidence="1">Uncharacterized protein</fullName>
    </submittedName>
</protein>
<evidence type="ECO:0000313" key="1">
    <source>
        <dbReference type="EMBL" id="KAH7970202.1"/>
    </source>
</evidence>
<gene>
    <name evidence="1" type="ORF">HPB49_000833</name>
</gene>